<dbReference type="AlphaFoldDB" id="A0A8H7D906"/>
<sequence length="179" mass="19869">MPSKSVITQIRLENIVTCLNAAVTTVELVSKGLKTPFLEPIVNTVCSLLAAAQTIKKNKDECVEILEKIHQLLYAIIQVHITSNTAGDLSPKVLNNLGEFTETLHKIHAFVEAQSETRDCTAGLERALDVFAVNRVHLLGDMEAIKESAHQIILYRQCLFEQLPLHITFATQAKNIPRS</sequence>
<evidence type="ECO:0000313" key="2">
    <source>
        <dbReference type="Proteomes" id="UP000620124"/>
    </source>
</evidence>
<reference evidence="1" key="1">
    <citation type="submission" date="2020-05" db="EMBL/GenBank/DDBJ databases">
        <title>Mycena genomes resolve the evolution of fungal bioluminescence.</title>
        <authorList>
            <person name="Tsai I.J."/>
        </authorList>
    </citation>
    <scope>NUCLEOTIDE SEQUENCE</scope>
    <source>
        <strain evidence="1">CCC161011</strain>
    </source>
</reference>
<dbReference type="Proteomes" id="UP000620124">
    <property type="component" value="Unassembled WGS sequence"/>
</dbReference>
<comment type="caution">
    <text evidence="1">The sequence shown here is derived from an EMBL/GenBank/DDBJ whole genome shotgun (WGS) entry which is preliminary data.</text>
</comment>
<gene>
    <name evidence="1" type="ORF">MVEN_00670200</name>
</gene>
<name>A0A8H7D906_9AGAR</name>
<dbReference type="InterPro" id="IPR036537">
    <property type="entry name" value="Adaptor_Cbl_N_dom_sf"/>
</dbReference>
<dbReference type="EMBL" id="JACAZI010000004">
    <property type="protein sequence ID" value="KAF7363176.1"/>
    <property type="molecule type" value="Genomic_DNA"/>
</dbReference>
<accession>A0A8H7D906</accession>
<keyword evidence="2" id="KW-1185">Reference proteome</keyword>
<dbReference type="InterPro" id="IPR059179">
    <property type="entry name" value="MLKL-like_MCAfunc"/>
</dbReference>
<organism evidence="1 2">
    <name type="scientific">Mycena venus</name>
    <dbReference type="NCBI Taxonomy" id="2733690"/>
    <lineage>
        <taxon>Eukaryota</taxon>
        <taxon>Fungi</taxon>
        <taxon>Dikarya</taxon>
        <taxon>Basidiomycota</taxon>
        <taxon>Agaricomycotina</taxon>
        <taxon>Agaricomycetes</taxon>
        <taxon>Agaricomycetidae</taxon>
        <taxon>Agaricales</taxon>
        <taxon>Marasmiineae</taxon>
        <taxon>Mycenaceae</taxon>
        <taxon>Mycena</taxon>
    </lineage>
</organism>
<proteinExistence type="predicted"/>
<dbReference type="GO" id="GO:0007166">
    <property type="term" value="P:cell surface receptor signaling pathway"/>
    <property type="evidence" value="ECO:0007669"/>
    <property type="project" value="InterPro"/>
</dbReference>
<evidence type="ECO:0000313" key="1">
    <source>
        <dbReference type="EMBL" id="KAF7363176.1"/>
    </source>
</evidence>
<protein>
    <submittedName>
        <fullName evidence="1">Uncharacterized protein</fullName>
    </submittedName>
</protein>
<dbReference type="OrthoDB" id="3022330at2759"/>
<dbReference type="CDD" id="cd21037">
    <property type="entry name" value="MLKL_NTD"/>
    <property type="match status" value="1"/>
</dbReference>
<dbReference type="Gene3D" id="1.20.930.20">
    <property type="entry name" value="Adaptor protein Cbl, N-terminal domain"/>
    <property type="match status" value="1"/>
</dbReference>